<dbReference type="Proteomes" id="UP001159179">
    <property type="component" value="Unassembled WGS sequence"/>
</dbReference>
<comment type="caution">
    <text evidence="4">The sequence shown here is derived from an EMBL/GenBank/DDBJ whole genome shotgun (WGS) entry which is preliminary data.</text>
</comment>
<dbReference type="Proteomes" id="UP000189761">
    <property type="component" value="Unassembled WGS sequence"/>
</dbReference>
<dbReference type="PROSITE" id="PS51257">
    <property type="entry name" value="PROKAR_LIPOPROTEIN"/>
    <property type="match status" value="1"/>
</dbReference>
<sequence>MWKLTISFLFLLGLLSGCGSNQLNDDALTNNGAKDNKYREISTSQTNENPNMIDLKKGDPQPTVGSEVDKAKDVVRSQKGYVPSSVWINGNNMWVNVHTNKRLTHHERMKEESKLHKKLIQALPKYDINVKIDEQ</sequence>
<reference evidence="3" key="2">
    <citation type="submission" date="2023-03" db="EMBL/GenBank/DDBJ databases">
        <title>Bacterial isolates from washroom surfaces on a university campus.</title>
        <authorList>
            <person name="Holman D.B."/>
            <person name="Gzyl K.E."/>
            <person name="Taheri A.E."/>
        </authorList>
    </citation>
    <scope>NUCLEOTIDE SEQUENCE</scope>
    <source>
        <strain evidence="3">RD03</strain>
    </source>
</reference>
<protein>
    <submittedName>
        <fullName evidence="4">Uncharacterized protein</fullName>
    </submittedName>
</protein>
<keyword evidence="5" id="KW-1185">Reference proteome</keyword>
<feature type="signal peptide" evidence="2">
    <location>
        <begin position="1"/>
        <end position="21"/>
    </location>
</feature>
<dbReference type="EMBL" id="JAROYP010000011">
    <property type="protein sequence ID" value="MDH5162829.1"/>
    <property type="molecule type" value="Genomic_DNA"/>
</dbReference>
<organism evidence="4 5">
    <name type="scientific">Heyndrickxia oleronia</name>
    <dbReference type="NCBI Taxonomy" id="38875"/>
    <lineage>
        <taxon>Bacteria</taxon>
        <taxon>Bacillati</taxon>
        <taxon>Bacillota</taxon>
        <taxon>Bacilli</taxon>
        <taxon>Bacillales</taxon>
        <taxon>Bacillaceae</taxon>
        <taxon>Heyndrickxia</taxon>
    </lineage>
</organism>
<evidence type="ECO:0000256" key="2">
    <source>
        <dbReference type="SAM" id="SignalP"/>
    </source>
</evidence>
<dbReference type="EMBL" id="MTLA01000041">
    <property type="protein sequence ID" value="OOP69681.1"/>
    <property type="molecule type" value="Genomic_DNA"/>
</dbReference>
<evidence type="ECO:0000256" key="1">
    <source>
        <dbReference type="SAM" id="MobiDB-lite"/>
    </source>
</evidence>
<evidence type="ECO:0000313" key="4">
    <source>
        <dbReference type="EMBL" id="OOP69681.1"/>
    </source>
</evidence>
<feature type="chain" id="PRO_5039344550" evidence="2">
    <location>
        <begin position="22"/>
        <end position="135"/>
    </location>
</feature>
<name>A0A8E2IAD7_9BACI</name>
<feature type="compositionally biased region" description="Polar residues" evidence="1">
    <location>
        <begin position="41"/>
        <end position="50"/>
    </location>
</feature>
<reference evidence="4 5" key="1">
    <citation type="submission" date="2017-01" db="EMBL/GenBank/DDBJ databases">
        <title>Draft genome sequence of Bacillus oleronius.</title>
        <authorList>
            <person name="Allam M."/>
        </authorList>
    </citation>
    <scope>NUCLEOTIDE SEQUENCE [LARGE SCALE GENOMIC DNA]</scope>
    <source>
        <strain evidence="4 5">DSM 9356</strain>
    </source>
</reference>
<keyword evidence="2" id="KW-0732">Signal</keyword>
<accession>A0A8E2IAD7</accession>
<evidence type="ECO:0000313" key="5">
    <source>
        <dbReference type="Proteomes" id="UP000189761"/>
    </source>
</evidence>
<evidence type="ECO:0000313" key="3">
    <source>
        <dbReference type="EMBL" id="MDH5162829.1"/>
    </source>
</evidence>
<proteinExistence type="predicted"/>
<dbReference type="AlphaFoldDB" id="A0A8E2IAD7"/>
<gene>
    <name evidence="4" type="ORF">BWZ43_03905</name>
    <name evidence="3" type="ORF">P5X88_18005</name>
</gene>
<feature type="region of interest" description="Disordered" evidence="1">
    <location>
        <begin position="36"/>
        <end position="68"/>
    </location>
</feature>
<dbReference type="RefSeq" id="WP_058005255.1">
    <property type="nucleotide sequence ID" value="NZ_CP065424.1"/>
</dbReference>